<comment type="similarity">
    <text evidence="1">Belongs to the type-B carboxylesterase/lipase family.</text>
</comment>
<evidence type="ECO:0000256" key="2">
    <source>
        <dbReference type="SAM" id="MobiDB-lite"/>
    </source>
</evidence>
<organism evidence="4 5">
    <name type="scientific">Heterocephalus glaber</name>
    <name type="common">Naked mole rat</name>
    <dbReference type="NCBI Taxonomy" id="10181"/>
    <lineage>
        <taxon>Eukaryota</taxon>
        <taxon>Metazoa</taxon>
        <taxon>Chordata</taxon>
        <taxon>Craniata</taxon>
        <taxon>Vertebrata</taxon>
        <taxon>Euteleostomi</taxon>
        <taxon>Mammalia</taxon>
        <taxon>Eutheria</taxon>
        <taxon>Euarchontoglires</taxon>
        <taxon>Glires</taxon>
        <taxon>Rodentia</taxon>
        <taxon>Hystricomorpha</taxon>
        <taxon>Bathyergidae</taxon>
        <taxon>Heterocephalus</taxon>
    </lineage>
</organism>
<dbReference type="STRING" id="10181.G5ANW9"/>
<name>G5ANW9_HETGA</name>
<dbReference type="EMBL" id="JH166239">
    <property type="protein sequence ID" value="EHA98729.1"/>
    <property type="molecule type" value="Genomic_DNA"/>
</dbReference>
<dbReference type="Pfam" id="PF00135">
    <property type="entry name" value="COesterase"/>
    <property type="match status" value="1"/>
</dbReference>
<dbReference type="SUPFAM" id="SSF53474">
    <property type="entry name" value="alpha/beta-Hydrolases"/>
    <property type="match status" value="1"/>
</dbReference>
<accession>G5ANW9</accession>
<dbReference type="InParanoid" id="G5ANW9"/>
<dbReference type="Gene3D" id="3.40.50.1820">
    <property type="entry name" value="alpha/beta hydrolase"/>
    <property type="match status" value="1"/>
</dbReference>
<feature type="region of interest" description="Disordered" evidence="2">
    <location>
        <begin position="262"/>
        <end position="285"/>
    </location>
</feature>
<dbReference type="InterPro" id="IPR029058">
    <property type="entry name" value="AB_hydrolase_fold"/>
</dbReference>
<proteinExistence type="inferred from homology"/>
<reference evidence="4 5" key="1">
    <citation type="journal article" date="2011" name="Nature">
        <title>Genome sequencing reveals insights into physiology and longevity of the naked mole rat.</title>
        <authorList>
            <person name="Kim E.B."/>
            <person name="Fang X."/>
            <person name="Fushan A.A."/>
            <person name="Huang Z."/>
            <person name="Lobanov A.V."/>
            <person name="Han L."/>
            <person name="Marino S.M."/>
            <person name="Sun X."/>
            <person name="Turanov A.A."/>
            <person name="Yang P."/>
            <person name="Yim S.H."/>
            <person name="Zhao X."/>
            <person name="Kasaikina M.V."/>
            <person name="Stoletzki N."/>
            <person name="Peng C."/>
            <person name="Polak P."/>
            <person name="Xiong Z."/>
            <person name="Kiezun A."/>
            <person name="Zhu Y."/>
            <person name="Chen Y."/>
            <person name="Kryukov G.V."/>
            <person name="Zhang Q."/>
            <person name="Peshkin L."/>
            <person name="Yang L."/>
            <person name="Bronson R.T."/>
            <person name="Buffenstein R."/>
            <person name="Wang B."/>
            <person name="Han C."/>
            <person name="Li Q."/>
            <person name="Chen L."/>
            <person name="Zhao W."/>
            <person name="Sunyaev S.R."/>
            <person name="Park T.J."/>
            <person name="Zhang G."/>
            <person name="Wang J."/>
            <person name="Gladyshev V.N."/>
        </authorList>
    </citation>
    <scope>NUCLEOTIDE SEQUENCE [LARGE SCALE GENOMIC DNA]</scope>
</reference>
<evidence type="ECO:0000256" key="1">
    <source>
        <dbReference type="ARBA" id="ARBA00005964"/>
    </source>
</evidence>
<protein>
    <submittedName>
        <fullName evidence="4">Bile salt-activated lipase</fullName>
    </submittedName>
</protein>
<evidence type="ECO:0000313" key="5">
    <source>
        <dbReference type="Proteomes" id="UP000006813"/>
    </source>
</evidence>
<dbReference type="InterPro" id="IPR051093">
    <property type="entry name" value="Neuroligin/BSAL"/>
</dbReference>
<dbReference type="AlphaFoldDB" id="G5ANW9"/>
<evidence type="ECO:0000259" key="3">
    <source>
        <dbReference type="Pfam" id="PF00135"/>
    </source>
</evidence>
<dbReference type="Proteomes" id="UP000006813">
    <property type="component" value="Unassembled WGS sequence"/>
</dbReference>
<gene>
    <name evidence="4" type="ORF">GW7_10063</name>
</gene>
<dbReference type="InterPro" id="IPR002018">
    <property type="entry name" value="CarbesteraseB"/>
</dbReference>
<dbReference type="PANTHER" id="PTHR43903">
    <property type="entry name" value="NEUROLIGIN"/>
    <property type="match status" value="1"/>
</dbReference>
<feature type="domain" description="Carboxylesterase type B" evidence="3">
    <location>
        <begin position="7"/>
        <end position="246"/>
    </location>
</feature>
<dbReference type="eggNOG" id="KOG1516">
    <property type="taxonomic scope" value="Eukaryota"/>
</dbReference>
<sequence>MPDPIVHYLAFVPVVDGDFIPDDPSNLFSNAADIDYLAGTNSMDGHLFATVDMPAIDKFYKDISEEDFYWLVSGLTTNKGLEGARAAFAIYTECWAQDPSQETKKRTVVDLETDVLFLMPTETALAQHRAAAKSARTCFYQFSLPSRDPGNPKWLGANHAAEIASVYGEPFTKPEVYQPQDRTVSKAMIAYWTNFAHSGDPNAGHSAVPTHWYPYTTENSNYLDITSTLDSSSMKEHLRTKFPQFWALTYQALPTVHLQVSPVPLSDDSESPPTPSADGSQAPQMPIVLGF</sequence>
<evidence type="ECO:0000313" key="4">
    <source>
        <dbReference type="EMBL" id="EHA98729.1"/>
    </source>
</evidence>